<keyword evidence="3" id="KW-1185">Reference proteome</keyword>
<sequence length="69" mass="7673">MSKAPPIPPEQRSYPGEKPDIAGANRDPRDNVTDLQSNQPGDDDVNIDQQGRHGGINQNTHHQGYQQDR</sequence>
<organism evidence="2 3">
    <name type="scientific">Phenylobacterium deserti</name>
    <dbReference type="NCBI Taxonomy" id="1914756"/>
    <lineage>
        <taxon>Bacteria</taxon>
        <taxon>Pseudomonadati</taxon>
        <taxon>Pseudomonadota</taxon>
        <taxon>Alphaproteobacteria</taxon>
        <taxon>Caulobacterales</taxon>
        <taxon>Caulobacteraceae</taxon>
        <taxon>Phenylobacterium</taxon>
    </lineage>
</organism>
<comment type="caution">
    <text evidence="2">The sequence shown here is derived from an EMBL/GenBank/DDBJ whole genome shotgun (WGS) entry which is preliminary data.</text>
</comment>
<dbReference type="AlphaFoldDB" id="A0A328ADE1"/>
<dbReference type="EMBL" id="QFYR01000004">
    <property type="protein sequence ID" value="RAK51424.1"/>
    <property type="molecule type" value="Genomic_DNA"/>
</dbReference>
<dbReference type="Proteomes" id="UP000249725">
    <property type="component" value="Unassembled WGS sequence"/>
</dbReference>
<accession>A0A328ADE1</accession>
<evidence type="ECO:0000256" key="1">
    <source>
        <dbReference type="SAM" id="MobiDB-lite"/>
    </source>
</evidence>
<gene>
    <name evidence="2" type="ORF">DJ018_15920</name>
</gene>
<name>A0A328ADE1_9CAUL</name>
<reference evidence="3" key="1">
    <citation type="submission" date="2018-05" db="EMBL/GenBank/DDBJ databases">
        <authorList>
            <person name="Li X."/>
        </authorList>
    </citation>
    <scope>NUCLEOTIDE SEQUENCE [LARGE SCALE GENOMIC DNA]</scope>
    <source>
        <strain evidence="3">YIM 73061</strain>
    </source>
</reference>
<evidence type="ECO:0000313" key="3">
    <source>
        <dbReference type="Proteomes" id="UP000249725"/>
    </source>
</evidence>
<feature type="compositionally biased region" description="Basic and acidic residues" evidence="1">
    <location>
        <begin position="15"/>
        <end position="32"/>
    </location>
</feature>
<dbReference type="RefSeq" id="WP_111515959.1">
    <property type="nucleotide sequence ID" value="NZ_QFYR01000004.1"/>
</dbReference>
<dbReference type="OrthoDB" id="7190664at2"/>
<proteinExistence type="predicted"/>
<evidence type="ECO:0000313" key="2">
    <source>
        <dbReference type="EMBL" id="RAK51424.1"/>
    </source>
</evidence>
<feature type="region of interest" description="Disordered" evidence="1">
    <location>
        <begin position="1"/>
        <end position="69"/>
    </location>
</feature>
<feature type="compositionally biased region" description="Polar residues" evidence="1">
    <location>
        <begin position="56"/>
        <end position="69"/>
    </location>
</feature>
<protein>
    <submittedName>
        <fullName evidence="2">Uncharacterized protein</fullName>
    </submittedName>
</protein>